<dbReference type="EMBL" id="CP036276">
    <property type="protein sequence ID" value="QDU43168.1"/>
    <property type="molecule type" value="Genomic_DNA"/>
</dbReference>
<gene>
    <name evidence="2" type="primary">fur_1</name>
    <name evidence="2" type="ORF">Mal52_16400</name>
</gene>
<dbReference type="Gene3D" id="1.10.10.10">
    <property type="entry name" value="Winged helix-like DNA-binding domain superfamily/Winged helix DNA-binding domain"/>
    <property type="match status" value="1"/>
</dbReference>
<dbReference type="InterPro" id="IPR036388">
    <property type="entry name" value="WH-like_DNA-bd_sf"/>
</dbReference>
<dbReference type="GO" id="GO:1900376">
    <property type="term" value="P:regulation of secondary metabolite biosynthetic process"/>
    <property type="evidence" value="ECO:0007669"/>
    <property type="project" value="TreeGrafter"/>
</dbReference>
<dbReference type="PANTHER" id="PTHR33202:SF7">
    <property type="entry name" value="FERRIC UPTAKE REGULATION PROTEIN"/>
    <property type="match status" value="1"/>
</dbReference>
<dbReference type="Pfam" id="PF01475">
    <property type="entry name" value="FUR"/>
    <property type="match status" value="1"/>
</dbReference>
<dbReference type="RefSeq" id="WP_145375279.1">
    <property type="nucleotide sequence ID" value="NZ_CAXBED010000159.1"/>
</dbReference>
<sequence>MADSHADEVAAIRARIRGTGLRSTSARIAVLQHLQAASAPLTHAEIATELVPQGFDKATVYRNLIDLTDAGIVSRSELGDHVWRFEVRGEGAGHDGEHPHFVCVSCGSVTCLGDVKITPTKKKEWADIADISEVLLKGHCVNCA</sequence>
<dbReference type="AlphaFoldDB" id="A0A517ZL17"/>
<proteinExistence type="predicted"/>
<evidence type="ECO:0000313" key="2">
    <source>
        <dbReference type="EMBL" id="QDU43168.1"/>
    </source>
</evidence>
<dbReference type="KEGG" id="sdyn:Mal52_16400"/>
<dbReference type="GO" id="GO:0045892">
    <property type="term" value="P:negative regulation of DNA-templated transcription"/>
    <property type="evidence" value="ECO:0007669"/>
    <property type="project" value="TreeGrafter"/>
</dbReference>
<keyword evidence="3" id="KW-1185">Reference proteome</keyword>
<dbReference type="SUPFAM" id="SSF46785">
    <property type="entry name" value="Winged helix' DNA-binding domain"/>
    <property type="match status" value="1"/>
</dbReference>
<evidence type="ECO:0000256" key="1">
    <source>
        <dbReference type="PIRSR" id="PIRSR602481-1"/>
    </source>
</evidence>
<reference evidence="2 3" key="1">
    <citation type="submission" date="2019-02" db="EMBL/GenBank/DDBJ databases">
        <title>Deep-cultivation of Planctomycetes and their phenomic and genomic characterization uncovers novel biology.</title>
        <authorList>
            <person name="Wiegand S."/>
            <person name="Jogler M."/>
            <person name="Boedeker C."/>
            <person name="Pinto D."/>
            <person name="Vollmers J."/>
            <person name="Rivas-Marin E."/>
            <person name="Kohn T."/>
            <person name="Peeters S.H."/>
            <person name="Heuer A."/>
            <person name="Rast P."/>
            <person name="Oberbeckmann S."/>
            <person name="Bunk B."/>
            <person name="Jeske O."/>
            <person name="Meyerdierks A."/>
            <person name="Storesund J.E."/>
            <person name="Kallscheuer N."/>
            <person name="Luecker S."/>
            <person name="Lage O.M."/>
            <person name="Pohl T."/>
            <person name="Merkel B.J."/>
            <person name="Hornburger P."/>
            <person name="Mueller R.-W."/>
            <person name="Bruemmer F."/>
            <person name="Labrenz M."/>
            <person name="Spormann A.M."/>
            <person name="Op den Camp H."/>
            <person name="Overmann J."/>
            <person name="Amann R."/>
            <person name="Jetten M.S.M."/>
            <person name="Mascher T."/>
            <person name="Medema M.H."/>
            <person name="Devos D.P."/>
            <person name="Kaster A.-K."/>
            <person name="Ovreas L."/>
            <person name="Rohde M."/>
            <person name="Galperin M.Y."/>
            <person name="Jogler C."/>
        </authorList>
    </citation>
    <scope>NUCLEOTIDE SEQUENCE [LARGE SCALE GENOMIC DNA]</scope>
    <source>
        <strain evidence="2 3">Mal52</strain>
    </source>
</reference>
<keyword evidence="1" id="KW-0862">Zinc</keyword>
<name>A0A517ZL17_9PLAN</name>
<dbReference type="Proteomes" id="UP000319383">
    <property type="component" value="Chromosome"/>
</dbReference>
<protein>
    <submittedName>
        <fullName evidence="2">Ferric uptake regulation protein</fullName>
    </submittedName>
</protein>
<organism evidence="2 3">
    <name type="scientific">Symmachiella dynata</name>
    <dbReference type="NCBI Taxonomy" id="2527995"/>
    <lineage>
        <taxon>Bacteria</taxon>
        <taxon>Pseudomonadati</taxon>
        <taxon>Planctomycetota</taxon>
        <taxon>Planctomycetia</taxon>
        <taxon>Planctomycetales</taxon>
        <taxon>Planctomycetaceae</taxon>
        <taxon>Symmachiella</taxon>
    </lineage>
</organism>
<dbReference type="InterPro" id="IPR036390">
    <property type="entry name" value="WH_DNA-bd_sf"/>
</dbReference>
<feature type="binding site" evidence="1">
    <location>
        <position position="106"/>
    </location>
    <ligand>
        <name>Zn(2+)</name>
        <dbReference type="ChEBI" id="CHEBI:29105"/>
    </ligand>
</feature>
<dbReference type="GO" id="GO:0008270">
    <property type="term" value="F:zinc ion binding"/>
    <property type="evidence" value="ECO:0007669"/>
    <property type="project" value="TreeGrafter"/>
</dbReference>
<keyword evidence="1" id="KW-0479">Metal-binding</keyword>
<dbReference type="GO" id="GO:0003700">
    <property type="term" value="F:DNA-binding transcription factor activity"/>
    <property type="evidence" value="ECO:0007669"/>
    <property type="project" value="InterPro"/>
</dbReference>
<dbReference type="PANTHER" id="PTHR33202">
    <property type="entry name" value="ZINC UPTAKE REGULATION PROTEIN"/>
    <property type="match status" value="1"/>
</dbReference>
<dbReference type="InterPro" id="IPR002481">
    <property type="entry name" value="FUR"/>
</dbReference>
<accession>A0A517ZL17</accession>
<feature type="binding site" evidence="1">
    <location>
        <position position="103"/>
    </location>
    <ligand>
        <name>Zn(2+)</name>
        <dbReference type="ChEBI" id="CHEBI:29105"/>
    </ligand>
</feature>
<evidence type="ECO:0000313" key="3">
    <source>
        <dbReference type="Proteomes" id="UP000319383"/>
    </source>
</evidence>
<dbReference type="GO" id="GO:0000976">
    <property type="term" value="F:transcription cis-regulatory region binding"/>
    <property type="evidence" value="ECO:0007669"/>
    <property type="project" value="TreeGrafter"/>
</dbReference>
<comment type="cofactor">
    <cofactor evidence="1">
        <name>Zn(2+)</name>
        <dbReference type="ChEBI" id="CHEBI:29105"/>
    </cofactor>
    <text evidence="1">Binds 1 zinc ion per subunit.</text>
</comment>